<accession>A0A830FJV7</accession>
<evidence type="ECO:0000313" key="2">
    <source>
        <dbReference type="EMBL" id="GGL59618.1"/>
    </source>
</evidence>
<proteinExistence type="predicted"/>
<keyword evidence="1" id="KW-1133">Transmembrane helix</keyword>
<keyword evidence="1" id="KW-0472">Membrane</keyword>
<sequence>MSGTGESEILKTAARNSASMFTLLEATSGLPINALGWGVTVVGLVVVAAWLAYLYR</sequence>
<dbReference type="EMBL" id="BMPG01000002">
    <property type="protein sequence ID" value="GGL59618.1"/>
    <property type="molecule type" value="Genomic_DNA"/>
</dbReference>
<dbReference type="AlphaFoldDB" id="A0A830FJV7"/>
<reference evidence="2" key="2">
    <citation type="submission" date="2020-09" db="EMBL/GenBank/DDBJ databases">
        <authorList>
            <person name="Sun Q."/>
            <person name="Ohkuma M."/>
        </authorList>
    </citation>
    <scope>NUCLEOTIDE SEQUENCE</scope>
    <source>
        <strain evidence="2">JCM 19596</strain>
    </source>
</reference>
<dbReference type="Proteomes" id="UP000607197">
    <property type="component" value="Unassembled WGS sequence"/>
</dbReference>
<comment type="caution">
    <text evidence="2">The sequence shown here is derived from an EMBL/GenBank/DDBJ whole genome shotgun (WGS) entry which is preliminary data.</text>
</comment>
<keyword evidence="3" id="KW-1185">Reference proteome</keyword>
<keyword evidence="1" id="KW-0812">Transmembrane</keyword>
<evidence type="ECO:0000313" key="3">
    <source>
        <dbReference type="Proteomes" id="UP000607197"/>
    </source>
</evidence>
<reference evidence="2" key="1">
    <citation type="journal article" date="2014" name="Int. J. Syst. Evol. Microbiol.">
        <title>Complete genome sequence of Corynebacterium casei LMG S-19264T (=DSM 44701T), isolated from a smear-ripened cheese.</title>
        <authorList>
            <consortium name="US DOE Joint Genome Institute (JGI-PGF)"/>
            <person name="Walter F."/>
            <person name="Albersmeier A."/>
            <person name="Kalinowski J."/>
            <person name="Ruckert C."/>
        </authorList>
    </citation>
    <scope>NUCLEOTIDE SEQUENCE</scope>
    <source>
        <strain evidence="2">JCM 19596</strain>
    </source>
</reference>
<organism evidence="2 3">
    <name type="scientific">Halocalculus aciditolerans</name>
    <dbReference type="NCBI Taxonomy" id="1383812"/>
    <lineage>
        <taxon>Archaea</taxon>
        <taxon>Methanobacteriati</taxon>
        <taxon>Methanobacteriota</taxon>
        <taxon>Stenosarchaea group</taxon>
        <taxon>Halobacteria</taxon>
        <taxon>Halobacteriales</taxon>
        <taxon>Halobacteriaceae</taxon>
        <taxon>Halocalculus</taxon>
    </lineage>
</organism>
<gene>
    <name evidence="2" type="ORF">GCM10009039_17360</name>
</gene>
<name>A0A830FJV7_9EURY</name>
<evidence type="ECO:0000256" key="1">
    <source>
        <dbReference type="SAM" id="Phobius"/>
    </source>
</evidence>
<protein>
    <submittedName>
        <fullName evidence="2">Uncharacterized protein</fullName>
    </submittedName>
</protein>
<feature type="transmembrane region" description="Helical" evidence="1">
    <location>
        <begin position="34"/>
        <end position="55"/>
    </location>
</feature>